<comment type="caution">
    <text evidence="2">The sequence shown here is derived from an EMBL/GenBank/DDBJ whole genome shotgun (WGS) entry which is preliminary data.</text>
</comment>
<reference evidence="2 3" key="1">
    <citation type="submission" date="2024-07" db="EMBL/GenBank/DDBJ databases">
        <authorList>
            <person name="Pitt A."/>
            <person name="Hahn M.W."/>
        </authorList>
    </citation>
    <scope>NUCLEOTIDE SEQUENCE [LARGE SCALE GENOMIC DNA]</scope>
    <source>
        <strain evidence="2 3">2-AUSEE-184A6</strain>
    </source>
</reference>
<name>A0ABW8SYZ7_9BACT</name>
<dbReference type="EMBL" id="JBEWZG010000003">
    <property type="protein sequence ID" value="MFL0207123.1"/>
    <property type="molecule type" value="Genomic_DNA"/>
</dbReference>
<proteinExistence type="predicted"/>
<dbReference type="Proteomes" id="UP001623559">
    <property type="component" value="Unassembled WGS sequence"/>
</dbReference>
<evidence type="ECO:0000313" key="3">
    <source>
        <dbReference type="Proteomes" id="UP001623559"/>
    </source>
</evidence>
<protein>
    <submittedName>
        <fullName evidence="2">Uncharacterized protein</fullName>
    </submittedName>
</protein>
<feature type="region of interest" description="Disordered" evidence="1">
    <location>
        <begin position="64"/>
        <end position="86"/>
    </location>
</feature>
<sequence length="86" mass="9854">MQTFAPMVLFVCLTFIGYAQGKHYKNQINKTVTEKINLEIKVEEKKIMPSAKTPKYQQMNANIQFADTSKTKKNNTSYKQHGGKPN</sequence>
<gene>
    <name evidence="2" type="ORF">V7S74_10225</name>
</gene>
<accession>A0ABW8SYZ7</accession>
<evidence type="ECO:0000256" key="1">
    <source>
        <dbReference type="SAM" id="MobiDB-lite"/>
    </source>
</evidence>
<organism evidence="2 3">
    <name type="scientific">Aquirufa novilacunae</name>
    <dbReference type="NCBI Taxonomy" id="3139305"/>
    <lineage>
        <taxon>Bacteria</taxon>
        <taxon>Pseudomonadati</taxon>
        <taxon>Bacteroidota</taxon>
        <taxon>Cytophagia</taxon>
        <taxon>Cytophagales</taxon>
        <taxon>Flectobacillaceae</taxon>
        <taxon>Aquirufa</taxon>
    </lineage>
</organism>
<dbReference type="RefSeq" id="WP_406778663.1">
    <property type="nucleotide sequence ID" value="NZ_JBEWZG010000003.1"/>
</dbReference>
<evidence type="ECO:0000313" key="2">
    <source>
        <dbReference type="EMBL" id="MFL0207123.1"/>
    </source>
</evidence>